<keyword evidence="7" id="KW-1185">Reference proteome</keyword>
<dbReference type="Gene3D" id="2.40.30.170">
    <property type="match status" value="1"/>
</dbReference>
<gene>
    <name evidence="6" type="ORF">C9J12_22485</name>
</gene>
<organism evidence="6 7">
    <name type="scientific">Photobacterium frigidiphilum</name>
    <dbReference type="NCBI Taxonomy" id="264736"/>
    <lineage>
        <taxon>Bacteria</taxon>
        <taxon>Pseudomonadati</taxon>
        <taxon>Pseudomonadota</taxon>
        <taxon>Gammaproteobacteria</taxon>
        <taxon>Vibrionales</taxon>
        <taxon>Vibrionaceae</taxon>
        <taxon>Photobacterium</taxon>
    </lineage>
</organism>
<keyword evidence="3" id="KW-0812">Transmembrane</keyword>
<protein>
    <submittedName>
        <fullName evidence="6">HlyD family secretion protein</fullName>
    </submittedName>
</protein>
<sequence>MKKDKIYQYAIYVVLSVTIGFSAFLITSDNVAPFTTQASMQKTVANIAPEVTGVVTKVNVENGETVKAGDVLFSIDSRSYELAVRQSQAELHQVQESNSAKWQELQAANQTLAQRKIEWQNAKTKLTRYQSLLSKGLITQQEFDDVQMNDSVAERVVQSARADSLRIQAELATEDNNAAVELAKAKLEQAELDLSHAVVVAKIDGTVSNLQLQAGTYMNKGTVAMFLVNEANSWLKADFNEKGISHLMVGTSVLIAFDAMPGQLFEGQVINRDSAIYDASSQNSMLSDVTNDSRWIREQQKIRTRIQVDGVDSALISGSKASVIVKNGNGLIDAIGYSWIQLVAYFRYIY</sequence>
<reference evidence="6 7" key="1">
    <citation type="submission" date="2018-01" db="EMBL/GenBank/DDBJ databases">
        <title>Whole genome sequencing of Histamine producing bacteria.</title>
        <authorList>
            <person name="Butler K."/>
        </authorList>
    </citation>
    <scope>NUCLEOTIDE SEQUENCE [LARGE SCALE GENOMIC DNA]</scope>
    <source>
        <strain evidence="6 7">JCM 12947</strain>
    </source>
</reference>
<feature type="domain" description="Multidrug resistance protein MdtA-like alpha-helical hairpin" evidence="4">
    <location>
        <begin position="105"/>
        <end position="195"/>
    </location>
</feature>
<evidence type="ECO:0000256" key="3">
    <source>
        <dbReference type="SAM" id="Phobius"/>
    </source>
</evidence>
<dbReference type="PANTHER" id="PTHR30367">
    <property type="entry name" value="P-HYDROXYBENZOIC ACID EFFLUX PUMP SUBUNIT AAEA-RELATED"/>
    <property type="match status" value="1"/>
</dbReference>
<name>A0A2T3J9G1_9GAMM</name>
<dbReference type="RefSeq" id="WP_107244740.1">
    <property type="nucleotide sequence ID" value="NZ_PYMJ01000030.1"/>
</dbReference>
<dbReference type="InterPro" id="IPR050393">
    <property type="entry name" value="MFP_Efflux_Pump"/>
</dbReference>
<feature type="transmembrane region" description="Helical" evidence="3">
    <location>
        <begin position="7"/>
        <end position="26"/>
    </location>
</feature>
<dbReference type="Pfam" id="PF25917">
    <property type="entry name" value="BSH_RND"/>
    <property type="match status" value="1"/>
</dbReference>
<dbReference type="SUPFAM" id="SSF111369">
    <property type="entry name" value="HlyD-like secretion proteins"/>
    <property type="match status" value="1"/>
</dbReference>
<keyword evidence="3" id="KW-1133">Transmembrane helix</keyword>
<dbReference type="InterPro" id="IPR058624">
    <property type="entry name" value="MdtA-like_HH"/>
</dbReference>
<comment type="subcellular location">
    <subcellularLocation>
        <location evidence="1">Membrane</location>
        <topology evidence="1">Single-pass membrane protein</topology>
    </subcellularLocation>
</comment>
<dbReference type="Gene3D" id="2.40.50.100">
    <property type="match status" value="1"/>
</dbReference>
<comment type="caution">
    <text evidence="6">The sequence shown here is derived from an EMBL/GenBank/DDBJ whole genome shotgun (WGS) entry which is preliminary data.</text>
</comment>
<evidence type="ECO:0000259" key="5">
    <source>
        <dbReference type="Pfam" id="PF25917"/>
    </source>
</evidence>
<dbReference type="PANTHER" id="PTHR30367:SF6">
    <property type="entry name" value="SECRETION PROTEIN-RELATED"/>
    <property type="match status" value="1"/>
</dbReference>
<keyword evidence="3" id="KW-0472">Membrane</keyword>
<dbReference type="Proteomes" id="UP000240987">
    <property type="component" value="Unassembled WGS sequence"/>
</dbReference>
<dbReference type="Pfam" id="PF25876">
    <property type="entry name" value="HH_MFP_RND"/>
    <property type="match status" value="1"/>
</dbReference>
<proteinExistence type="inferred from homology"/>
<dbReference type="EMBL" id="PYMJ01000030">
    <property type="protein sequence ID" value="PSU45474.1"/>
    <property type="molecule type" value="Genomic_DNA"/>
</dbReference>
<dbReference type="OrthoDB" id="8958519at2"/>
<evidence type="ECO:0000259" key="4">
    <source>
        <dbReference type="Pfam" id="PF25876"/>
    </source>
</evidence>
<evidence type="ECO:0000256" key="1">
    <source>
        <dbReference type="ARBA" id="ARBA00004167"/>
    </source>
</evidence>
<dbReference type="InterPro" id="IPR058625">
    <property type="entry name" value="MdtA-like_BSH"/>
</dbReference>
<evidence type="ECO:0000256" key="2">
    <source>
        <dbReference type="ARBA" id="ARBA00009477"/>
    </source>
</evidence>
<evidence type="ECO:0000313" key="6">
    <source>
        <dbReference type="EMBL" id="PSU45474.1"/>
    </source>
</evidence>
<dbReference type="AlphaFoldDB" id="A0A2T3J9G1"/>
<comment type="similarity">
    <text evidence="2">Belongs to the membrane fusion protein (MFP) (TC 8.A.1) family.</text>
</comment>
<evidence type="ECO:0000313" key="7">
    <source>
        <dbReference type="Proteomes" id="UP000240987"/>
    </source>
</evidence>
<feature type="domain" description="Multidrug resistance protein MdtA-like barrel-sandwich hybrid" evidence="5">
    <location>
        <begin position="44"/>
        <end position="228"/>
    </location>
</feature>
<accession>A0A2T3J9G1</accession>